<evidence type="ECO:0000259" key="2">
    <source>
        <dbReference type="Pfam" id="PF18433"/>
    </source>
</evidence>
<keyword evidence="4" id="KW-1185">Reference proteome</keyword>
<comment type="caution">
    <text evidence="3">The sequence shown here is derived from an EMBL/GenBank/DDBJ whole genome shotgun (WGS) entry which is preliminary data.</text>
</comment>
<sequence>MQISTPMTGMVPIGASQVGQASNKPAVADTPNKAQSGRDTVNLNSSVSTKYNSPEAVVQNFDADTVIKNVASFIQRSMAMAKANGATEGELTRIREQSLAGMEQGIKDAAGIIDGLGLMSDELTDVLANTKAAIREMVETGQSADALRSSQAGSVQAAGQQVNNDFSFNLKTKEGDVITISAAQMQSSSMAVAKGNNGDAQALAAVWESNNSQSFSFSVQGDLSSEELKAIENLLKDIGRIADKFFSGKYEQAFEKAKSLNLDNNTLASMTMNMTQTKAVAQYSAMSSGSDWMSPIREYGQALAEAQRKDPEFLVKPAWLDALSAHPKKNSAMLDFAKAIMPMMRT</sequence>
<feature type="compositionally biased region" description="Polar residues" evidence="1">
    <location>
        <begin position="32"/>
        <end position="47"/>
    </location>
</feature>
<proteinExistence type="predicted"/>
<evidence type="ECO:0000313" key="4">
    <source>
        <dbReference type="Proteomes" id="UP001595617"/>
    </source>
</evidence>
<dbReference type="Proteomes" id="UP001595617">
    <property type="component" value="Unassembled WGS sequence"/>
</dbReference>
<accession>A0ABV8A140</accession>
<evidence type="ECO:0000256" key="1">
    <source>
        <dbReference type="SAM" id="MobiDB-lite"/>
    </source>
</evidence>
<dbReference type="InterPro" id="IPR041651">
    <property type="entry name" value="DUF5610"/>
</dbReference>
<gene>
    <name evidence="3" type="ORF">ACFOOG_09660</name>
</gene>
<feature type="domain" description="DUF5610" evidence="2">
    <location>
        <begin position="43"/>
        <end position="136"/>
    </location>
</feature>
<reference evidence="4" key="1">
    <citation type="journal article" date="2019" name="Int. J. Syst. Evol. Microbiol.">
        <title>The Global Catalogue of Microorganisms (GCM) 10K type strain sequencing project: providing services to taxonomists for standard genome sequencing and annotation.</title>
        <authorList>
            <consortium name="The Broad Institute Genomics Platform"/>
            <consortium name="The Broad Institute Genome Sequencing Center for Infectious Disease"/>
            <person name="Wu L."/>
            <person name="Ma J."/>
        </authorList>
    </citation>
    <scope>NUCLEOTIDE SEQUENCE [LARGE SCALE GENOMIC DNA]</scope>
    <source>
        <strain evidence="4">IBRC 10765</strain>
    </source>
</reference>
<dbReference type="Pfam" id="PF18433">
    <property type="entry name" value="DUF5610"/>
    <property type="match status" value="1"/>
</dbReference>
<dbReference type="EMBL" id="JBHRYR010000003">
    <property type="protein sequence ID" value="MFC3853095.1"/>
    <property type="molecule type" value="Genomic_DNA"/>
</dbReference>
<feature type="region of interest" description="Disordered" evidence="1">
    <location>
        <begin position="1"/>
        <end position="47"/>
    </location>
</feature>
<organism evidence="3 4">
    <name type="scientific">Saccharospirillum mangrovi</name>
    <dbReference type="NCBI Taxonomy" id="2161747"/>
    <lineage>
        <taxon>Bacteria</taxon>
        <taxon>Pseudomonadati</taxon>
        <taxon>Pseudomonadota</taxon>
        <taxon>Gammaproteobacteria</taxon>
        <taxon>Oceanospirillales</taxon>
        <taxon>Saccharospirillaceae</taxon>
        <taxon>Saccharospirillum</taxon>
    </lineage>
</organism>
<name>A0ABV8A140_9GAMM</name>
<evidence type="ECO:0000313" key="3">
    <source>
        <dbReference type="EMBL" id="MFC3853095.1"/>
    </source>
</evidence>
<protein>
    <submittedName>
        <fullName evidence="3">DUF5610 domain-containing protein</fullName>
    </submittedName>
</protein>
<dbReference type="RefSeq" id="WP_380695922.1">
    <property type="nucleotide sequence ID" value="NZ_JBHRYR010000003.1"/>
</dbReference>